<dbReference type="GO" id="GO:0016020">
    <property type="term" value="C:membrane"/>
    <property type="evidence" value="ECO:0007669"/>
    <property type="project" value="UniProtKB-SubCell"/>
</dbReference>
<name>A0ABD3S5E9_9LAMI</name>
<feature type="transmembrane region" description="Helical" evidence="13">
    <location>
        <begin position="210"/>
        <end position="235"/>
    </location>
</feature>
<evidence type="ECO:0000256" key="11">
    <source>
        <dbReference type="ARBA" id="ARBA00023136"/>
    </source>
</evidence>
<evidence type="ECO:0000313" key="15">
    <source>
        <dbReference type="EMBL" id="KAL3819674.1"/>
    </source>
</evidence>
<sequence>MAANVDDPSVTTLRLILVYLFIGLGSSVVLLLRTVLTVVLGMQESRALISGLLVSLFRAPMSFYDSTPLGRILSRVSADLSIVDLDLPFYLIFAVGATINCYCNLVVLVVVTWQVLFVSIPMVFLAIRLQSYYFSWAKELMRINGTTKSFIANHLAESVAGVITIRAFKEEDRFFAKNLELIDTNGNPFFHYFIANEWLIQRLETLSATILAFASLCMVLLPPGTFCSGFIGMALSYGLSLNMSFAFSINLQCMLANYIMSVERLDQYSHITSEAPEVIEENRPSVDWPTEGGHKIGIVDRTGSGKTTLIGALFRLVEPVGGRIVSFFGIIPQDPTLFTGTVRFNLDPLGFSKCIIINFRDNNNIAFGTRKTTTIKTTLKITKFSNPQKCPKPFDHISSSLTKVISGN</sequence>
<dbReference type="Gene3D" id="3.40.50.300">
    <property type="entry name" value="P-loop containing nucleotide triphosphate hydrolases"/>
    <property type="match status" value="1"/>
</dbReference>
<dbReference type="InterPro" id="IPR036640">
    <property type="entry name" value="ABC1_TM_sf"/>
</dbReference>
<reference evidence="15 16" key="1">
    <citation type="submission" date="2024-12" db="EMBL/GenBank/DDBJ databases">
        <title>The unique morphological basis and parallel evolutionary history of personate flowers in Penstemon.</title>
        <authorList>
            <person name="Depatie T.H."/>
            <person name="Wessinger C.A."/>
        </authorList>
    </citation>
    <scope>NUCLEOTIDE SEQUENCE [LARGE SCALE GENOMIC DNA]</scope>
    <source>
        <strain evidence="15">WTNN_2</strain>
        <tissue evidence="15">Leaf</tissue>
    </source>
</reference>
<evidence type="ECO:0000256" key="5">
    <source>
        <dbReference type="ARBA" id="ARBA00022692"/>
    </source>
</evidence>
<feature type="transmembrane region" description="Helical" evidence="13">
    <location>
        <begin position="89"/>
        <end position="118"/>
    </location>
</feature>
<proteinExistence type="inferred from homology"/>
<accession>A0ABD3S5E9</accession>
<keyword evidence="16" id="KW-1185">Reference proteome</keyword>
<dbReference type="InterPro" id="IPR044726">
    <property type="entry name" value="ABCC_6TM_D2"/>
</dbReference>
<dbReference type="SUPFAM" id="SSF52540">
    <property type="entry name" value="P-loop containing nucleoside triphosphate hydrolases"/>
    <property type="match status" value="1"/>
</dbReference>
<evidence type="ECO:0000256" key="8">
    <source>
        <dbReference type="ARBA" id="ARBA00022840"/>
    </source>
</evidence>
<dbReference type="PANTHER" id="PTHR24223">
    <property type="entry name" value="ATP-BINDING CASSETTE SUB-FAMILY C"/>
    <property type="match status" value="1"/>
</dbReference>
<dbReference type="GO" id="GO:0005524">
    <property type="term" value="F:ATP binding"/>
    <property type="evidence" value="ECO:0007669"/>
    <property type="project" value="UniProtKB-KW"/>
</dbReference>
<dbReference type="Gene3D" id="1.20.1560.10">
    <property type="entry name" value="ABC transporter type 1, transmembrane domain"/>
    <property type="match status" value="1"/>
</dbReference>
<evidence type="ECO:0000256" key="6">
    <source>
        <dbReference type="ARBA" id="ARBA00022737"/>
    </source>
</evidence>
<dbReference type="FunFam" id="1.20.1560.10:FF:000002">
    <property type="entry name" value="ABC transporter C family member 5"/>
    <property type="match status" value="1"/>
</dbReference>
<evidence type="ECO:0000256" key="12">
    <source>
        <dbReference type="ARBA" id="ARBA00034018"/>
    </source>
</evidence>
<keyword evidence="6" id="KW-0677">Repeat</keyword>
<evidence type="ECO:0000256" key="3">
    <source>
        <dbReference type="ARBA" id="ARBA00012191"/>
    </source>
</evidence>
<evidence type="ECO:0000256" key="10">
    <source>
        <dbReference type="ARBA" id="ARBA00022989"/>
    </source>
</evidence>
<keyword evidence="8" id="KW-0067">ATP-binding</keyword>
<feature type="domain" description="ABC transmembrane type-1" evidence="14">
    <location>
        <begin position="1"/>
        <end position="257"/>
    </location>
</feature>
<dbReference type="Pfam" id="PF00664">
    <property type="entry name" value="ABC_membrane"/>
    <property type="match status" value="1"/>
</dbReference>
<comment type="subcellular location">
    <subcellularLocation>
        <location evidence="1">Membrane</location>
        <topology evidence="1">Multi-pass membrane protein</topology>
    </subcellularLocation>
</comment>
<gene>
    <name evidence="15" type="ORF">ACJIZ3_005579</name>
</gene>
<comment type="catalytic activity">
    <reaction evidence="12">
        <text>ATP + H2O + xenobioticSide 1 = ADP + phosphate + xenobioticSide 2.</text>
        <dbReference type="EC" id="7.6.2.2"/>
    </reaction>
</comment>
<evidence type="ECO:0000256" key="4">
    <source>
        <dbReference type="ARBA" id="ARBA00022448"/>
    </source>
</evidence>
<protein>
    <recommendedName>
        <fullName evidence="3">ABC-type xenobiotic transporter</fullName>
        <ecNumber evidence="3">7.6.2.2</ecNumber>
    </recommendedName>
</protein>
<keyword evidence="11 13" id="KW-0472">Membrane</keyword>
<evidence type="ECO:0000256" key="13">
    <source>
        <dbReference type="SAM" id="Phobius"/>
    </source>
</evidence>
<evidence type="ECO:0000256" key="2">
    <source>
        <dbReference type="ARBA" id="ARBA00009726"/>
    </source>
</evidence>
<dbReference type="AlphaFoldDB" id="A0ABD3S5E9"/>
<evidence type="ECO:0000256" key="9">
    <source>
        <dbReference type="ARBA" id="ARBA00022967"/>
    </source>
</evidence>
<dbReference type="PANTHER" id="PTHR24223:SF369">
    <property type="entry name" value="ABC TRANSPORTER C FAMILY MEMBER 10"/>
    <property type="match status" value="1"/>
</dbReference>
<dbReference type="Proteomes" id="UP001634393">
    <property type="component" value="Unassembled WGS sequence"/>
</dbReference>
<evidence type="ECO:0000256" key="1">
    <source>
        <dbReference type="ARBA" id="ARBA00004141"/>
    </source>
</evidence>
<dbReference type="PROSITE" id="PS50929">
    <property type="entry name" value="ABC_TM1F"/>
    <property type="match status" value="1"/>
</dbReference>
<keyword evidence="7" id="KW-0547">Nucleotide-binding</keyword>
<evidence type="ECO:0000259" key="14">
    <source>
        <dbReference type="PROSITE" id="PS50929"/>
    </source>
</evidence>
<dbReference type="InterPro" id="IPR011527">
    <property type="entry name" value="ABC1_TM_dom"/>
</dbReference>
<dbReference type="InterPro" id="IPR027417">
    <property type="entry name" value="P-loop_NTPase"/>
</dbReference>
<organism evidence="15 16">
    <name type="scientific">Penstemon smallii</name>
    <dbReference type="NCBI Taxonomy" id="265156"/>
    <lineage>
        <taxon>Eukaryota</taxon>
        <taxon>Viridiplantae</taxon>
        <taxon>Streptophyta</taxon>
        <taxon>Embryophyta</taxon>
        <taxon>Tracheophyta</taxon>
        <taxon>Spermatophyta</taxon>
        <taxon>Magnoliopsida</taxon>
        <taxon>eudicotyledons</taxon>
        <taxon>Gunneridae</taxon>
        <taxon>Pentapetalae</taxon>
        <taxon>asterids</taxon>
        <taxon>lamiids</taxon>
        <taxon>Lamiales</taxon>
        <taxon>Plantaginaceae</taxon>
        <taxon>Cheloneae</taxon>
        <taxon>Penstemon</taxon>
    </lineage>
</organism>
<dbReference type="CDD" id="cd18580">
    <property type="entry name" value="ABC_6TM_ABCC_D2"/>
    <property type="match status" value="1"/>
</dbReference>
<dbReference type="GO" id="GO:0008559">
    <property type="term" value="F:ABC-type xenobiotic transporter activity"/>
    <property type="evidence" value="ECO:0007669"/>
    <property type="project" value="UniProtKB-EC"/>
</dbReference>
<feature type="transmembrane region" description="Helical" evidence="13">
    <location>
        <begin position="16"/>
        <end position="40"/>
    </location>
</feature>
<evidence type="ECO:0000313" key="16">
    <source>
        <dbReference type="Proteomes" id="UP001634393"/>
    </source>
</evidence>
<keyword evidence="9" id="KW-1278">Translocase</keyword>
<evidence type="ECO:0000256" key="7">
    <source>
        <dbReference type="ARBA" id="ARBA00022741"/>
    </source>
</evidence>
<dbReference type="SUPFAM" id="SSF90123">
    <property type="entry name" value="ABC transporter transmembrane region"/>
    <property type="match status" value="1"/>
</dbReference>
<comment type="caution">
    <text evidence="15">The sequence shown here is derived from an EMBL/GenBank/DDBJ whole genome shotgun (WGS) entry which is preliminary data.</text>
</comment>
<dbReference type="EC" id="7.6.2.2" evidence="3"/>
<keyword evidence="10 13" id="KW-1133">Transmembrane helix</keyword>
<comment type="similarity">
    <text evidence="2">Belongs to the ABC transporter superfamily. ABCC family. Conjugate transporter (TC 3.A.1.208) subfamily.</text>
</comment>
<keyword evidence="5 13" id="KW-0812">Transmembrane</keyword>
<keyword evidence="4" id="KW-0813">Transport</keyword>
<dbReference type="InterPro" id="IPR050173">
    <property type="entry name" value="ABC_transporter_C-like"/>
</dbReference>
<dbReference type="EMBL" id="JBJXBP010000007">
    <property type="protein sequence ID" value="KAL3819674.1"/>
    <property type="molecule type" value="Genomic_DNA"/>
</dbReference>